<gene>
    <name evidence="2" type="ORF">IV431_21545</name>
</gene>
<dbReference type="EMBL" id="JADOBH010000006">
    <property type="protein sequence ID" value="MBF7958143.1"/>
    <property type="molecule type" value="Genomic_DNA"/>
</dbReference>
<evidence type="ECO:0000256" key="1">
    <source>
        <dbReference type="SAM" id="MobiDB-lite"/>
    </source>
</evidence>
<sequence>MEHVEQRHLDTGEQQERRQAQAQLDDAAAIHDELVIAMVYPLEVLLNGVKP</sequence>
<feature type="region of interest" description="Disordered" evidence="1">
    <location>
        <begin position="1"/>
        <end position="20"/>
    </location>
</feature>
<protein>
    <submittedName>
        <fullName evidence="2">Uncharacterized protein</fullName>
    </submittedName>
</protein>
<comment type="caution">
    <text evidence="2">The sequence shown here is derived from an EMBL/GenBank/DDBJ whole genome shotgun (WGS) entry which is preliminary data.</text>
</comment>
<name>A0ABS0DW86_9GAMM</name>
<evidence type="ECO:0000313" key="2">
    <source>
        <dbReference type="EMBL" id="MBF7958143.1"/>
    </source>
</evidence>
<evidence type="ECO:0000313" key="3">
    <source>
        <dbReference type="Proteomes" id="UP000600307"/>
    </source>
</evidence>
<accession>A0ABS0DW86</accession>
<feature type="compositionally biased region" description="Basic and acidic residues" evidence="1">
    <location>
        <begin position="1"/>
        <end position="19"/>
    </location>
</feature>
<proteinExistence type="predicted"/>
<keyword evidence="3" id="KW-1185">Reference proteome</keyword>
<dbReference type="Proteomes" id="UP000600307">
    <property type="component" value="Unassembled WGS sequence"/>
</dbReference>
<reference evidence="2 3" key="1">
    <citation type="submission" date="2020-11" db="EMBL/GenBank/DDBJ databases">
        <title>Taxonomic investigation of Rahnella spp.</title>
        <authorList>
            <person name="Lee S.D."/>
        </authorList>
    </citation>
    <scope>NUCLEOTIDE SEQUENCE [LARGE SCALE GENOMIC DNA]</scope>
    <source>
        <strain evidence="2 3">SAP-10</strain>
    </source>
</reference>
<organism evidence="2 3">
    <name type="scientific">Rahnella victoriana</name>
    <dbReference type="NCBI Taxonomy" id="1510570"/>
    <lineage>
        <taxon>Bacteria</taxon>
        <taxon>Pseudomonadati</taxon>
        <taxon>Pseudomonadota</taxon>
        <taxon>Gammaproteobacteria</taxon>
        <taxon>Enterobacterales</taxon>
        <taxon>Yersiniaceae</taxon>
        <taxon>Rahnella</taxon>
    </lineage>
</organism>
<dbReference type="RefSeq" id="WP_195818104.1">
    <property type="nucleotide sequence ID" value="NZ_JADOBH010000006.1"/>
</dbReference>